<dbReference type="RefSeq" id="WP_342322347.1">
    <property type="nucleotide sequence ID" value="NZ_CP151800.1"/>
</dbReference>
<evidence type="ECO:0000256" key="1">
    <source>
        <dbReference type="SAM" id="SignalP"/>
    </source>
</evidence>
<dbReference type="Pfam" id="PF06674">
    <property type="entry name" value="DUF1176"/>
    <property type="match status" value="1"/>
</dbReference>
<evidence type="ECO:0000313" key="2">
    <source>
        <dbReference type="EMBL" id="WZV97706.1"/>
    </source>
</evidence>
<reference evidence="2 3" key="1">
    <citation type="submission" date="2024-04" db="EMBL/GenBank/DDBJ databases">
        <title>Kosakonia calanthae sp. nov., a halophilic bacterium isolated from leaves of Calanthe tiplacata.</title>
        <authorList>
            <person name="Wu P."/>
        </authorList>
    </citation>
    <scope>NUCLEOTIDE SEQUENCE [LARGE SCALE GENOMIC DNA]</scope>
    <source>
        <strain evidence="2 3">BYX6</strain>
    </source>
</reference>
<dbReference type="Proteomes" id="UP001466893">
    <property type="component" value="Chromosome"/>
</dbReference>
<gene>
    <name evidence="2" type="ORF">AAEY27_18965</name>
</gene>
<keyword evidence="1" id="KW-0732">Signal</keyword>
<protein>
    <submittedName>
        <fullName evidence="2">DUF1176 domain-containing protein</fullName>
    </submittedName>
</protein>
<name>A0ABZ3B309_9ENTR</name>
<feature type="signal peptide" evidence="1">
    <location>
        <begin position="1"/>
        <end position="21"/>
    </location>
</feature>
<keyword evidence="3" id="KW-1185">Reference proteome</keyword>
<sequence length="349" mass="37179">MNSSIKAALVMAATLSASALAEQNSVSFDHKDWEVVCDNTLTCRAAGYSAEEEASGSVLVTRKAGPDTPITVDVVLAEMDSDDTAPQTTLTLWVDDQSQGELATEDTDTWRLSDAQAKSMIDAVKGSGKVEFKGGAKPFLLSGDGAYAVLLKFDDVQGRVGTPGALSKKGDKAETTATAAIAAPVIQAASVKGGEDRTLTEQEVKAITPRLLATLTNGNECDRLVSPQESMNEDDNDITLTPLDSQHALISTLCWRAAYNEGYGYWVIDNALKGTPQLITSSASDYTDGVISLGQRGRGIGDCWASAEWVWDGETFRKSSESTTGMCRYIRAGGTWDLPELVSDVKEAK</sequence>
<dbReference type="EMBL" id="CP151800">
    <property type="protein sequence ID" value="WZV97706.1"/>
    <property type="molecule type" value="Genomic_DNA"/>
</dbReference>
<dbReference type="InterPro" id="IPR009560">
    <property type="entry name" value="DUF1176"/>
</dbReference>
<accession>A0ABZ3B309</accession>
<feature type="chain" id="PRO_5047550760" evidence="1">
    <location>
        <begin position="22"/>
        <end position="349"/>
    </location>
</feature>
<evidence type="ECO:0000313" key="3">
    <source>
        <dbReference type="Proteomes" id="UP001466893"/>
    </source>
</evidence>
<organism evidence="2 3">
    <name type="scientific">Kosakonia calanthes</name>
    <dbReference type="NCBI Taxonomy" id="3139408"/>
    <lineage>
        <taxon>Bacteria</taxon>
        <taxon>Pseudomonadati</taxon>
        <taxon>Pseudomonadota</taxon>
        <taxon>Gammaproteobacteria</taxon>
        <taxon>Enterobacterales</taxon>
        <taxon>Enterobacteriaceae</taxon>
        <taxon>Kosakonia</taxon>
    </lineage>
</organism>
<proteinExistence type="predicted"/>